<keyword evidence="7 17" id="KW-0547">Nucleotide-binding</keyword>
<evidence type="ECO:0000256" key="18">
    <source>
        <dbReference type="SAM" id="Coils"/>
    </source>
</evidence>
<dbReference type="GO" id="GO:0009378">
    <property type="term" value="F:four-way junction helicase activity"/>
    <property type="evidence" value="ECO:0007669"/>
    <property type="project" value="TreeGrafter"/>
</dbReference>
<dbReference type="FunFam" id="3.40.50.300:FF:000752">
    <property type="entry name" value="ATP-dependent DNA helicase"/>
    <property type="match status" value="1"/>
</dbReference>
<evidence type="ECO:0000256" key="15">
    <source>
        <dbReference type="ARBA" id="ARBA00034617"/>
    </source>
</evidence>
<keyword evidence="10" id="KW-0862">Zinc</keyword>
<dbReference type="InterPro" id="IPR004589">
    <property type="entry name" value="DNA_helicase_ATP-dep_RecQ"/>
</dbReference>
<evidence type="ECO:0000256" key="16">
    <source>
        <dbReference type="ARBA" id="ARBA00048778"/>
    </source>
</evidence>
<comment type="caution">
    <text evidence="22">The sequence shown here is derived from an EMBL/GenBank/DDBJ whole genome shotgun (WGS) entry which is preliminary data.</text>
</comment>
<dbReference type="EC" id="5.6.2.4" evidence="17"/>
<comment type="catalytic activity">
    <reaction evidence="16">
        <text>ATP + H2O = ADP + phosphate + H(+)</text>
        <dbReference type="Rhea" id="RHEA:13065"/>
        <dbReference type="ChEBI" id="CHEBI:15377"/>
        <dbReference type="ChEBI" id="CHEBI:15378"/>
        <dbReference type="ChEBI" id="CHEBI:30616"/>
        <dbReference type="ChEBI" id="CHEBI:43474"/>
        <dbReference type="ChEBI" id="CHEBI:456216"/>
    </reaction>
    <physiologicalReaction direction="left-to-right" evidence="16">
        <dbReference type="Rhea" id="RHEA:13066"/>
    </physiologicalReaction>
</comment>
<dbReference type="CDD" id="cd18794">
    <property type="entry name" value="SF2_C_RecQ"/>
    <property type="match status" value="1"/>
</dbReference>
<dbReference type="GO" id="GO:0046872">
    <property type="term" value="F:metal ion binding"/>
    <property type="evidence" value="ECO:0007669"/>
    <property type="project" value="UniProtKB-KW"/>
</dbReference>
<comment type="cofactor">
    <cofactor evidence="2">
        <name>Mg(2+)</name>
        <dbReference type="ChEBI" id="CHEBI:18420"/>
    </cofactor>
</comment>
<feature type="region of interest" description="Disordered" evidence="19">
    <location>
        <begin position="600"/>
        <end position="670"/>
    </location>
</feature>
<dbReference type="GO" id="GO:0003677">
    <property type="term" value="F:DNA binding"/>
    <property type="evidence" value="ECO:0007669"/>
    <property type="project" value="UniProtKB-KW"/>
</dbReference>
<evidence type="ECO:0000256" key="7">
    <source>
        <dbReference type="ARBA" id="ARBA00022741"/>
    </source>
</evidence>
<evidence type="ECO:0000313" key="22">
    <source>
        <dbReference type="EMBL" id="CAF3514948.1"/>
    </source>
</evidence>
<dbReference type="GO" id="GO:0000724">
    <property type="term" value="P:double-strand break repair via homologous recombination"/>
    <property type="evidence" value="ECO:0007669"/>
    <property type="project" value="TreeGrafter"/>
</dbReference>
<dbReference type="PANTHER" id="PTHR13710:SF105">
    <property type="entry name" value="ATP-DEPENDENT DNA HELICASE Q1"/>
    <property type="match status" value="1"/>
</dbReference>
<evidence type="ECO:0000256" key="11">
    <source>
        <dbReference type="ARBA" id="ARBA00022840"/>
    </source>
</evidence>
<dbReference type="SMART" id="SM00490">
    <property type="entry name" value="HELICc"/>
    <property type="match status" value="1"/>
</dbReference>
<reference evidence="22" key="1">
    <citation type="submission" date="2021-02" db="EMBL/GenBank/DDBJ databases">
        <authorList>
            <person name="Nowell W R."/>
        </authorList>
    </citation>
    <scope>NUCLEOTIDE SEQUENCE</scope>
</reference>
<evidence type="ECO:0000256" key="5">
    <source>
        <dbReference type="ARBA" id="ARBA00005446"/>
    </source>
</evidence>
<dbReference type="PROSITE" id="PS00690">
    <property type="entry name" value="DEAH_ATP_HELICASE"/>
    <property type="match status" value="1"/>
</dbReference>
<organism evidence="22 23">
    <name type="scientific">Adineta steineri</name>
    <dbReference type="NCBI Taxonomy" id="433720"/>
    <lineage>
        <taxon>Eukaryota</taxon>
        <taxon>Metazoa</taxon>
        <taxon>Spiralia</taxon>
        <taxon>Gnathifera</taxon>
        <taxon>Rotifera</taxon>
        <taxon>Eurotatoria</taxon>
        <taxon>Bdelloidea</taxon>
        <taxon>Adinetida</taxon>
        <taxon>Adinetidae</taxon>
        <taxon>Adineta</taxon>
    </lineage>
</organism>
<dbReference type="EMBL" id="CAJOAY010000061">
    <property type="protein sequence ID" value="CAF3514948.1"/>
    <property type="molecule type" value="Genomic_DNA"/>
</dbReference>
<feature type="coiled-coil region" evidence="18">
    <location>
        <begin position="28"/>
        <end position="69"/>
    </location>
</feature>
<evidence type="ECO:0000256" key="19">
    <source>
        <dbReference type="SAM" id="MobiDB-lite"/>
    </source>
</evidence>
<keyword evidence="14 17" id="KW-0539">Nucleus</keyword>
<evidence type="ECO:0000256" key="3">
    <source>
        <dbReference type="ARBA" id="ARBA00001947"/>
    </source>
</evidence>
<name>A0A818I7N5_9BILA</name>
<comment type="catalytic activity">
    <reaction evidence="15 17">
        <text>Couples ATP hydrolysis with the unwinding of duplex DNA by translocating in the 3'-5' direction.</text>
        <dbReference type="EC" id="5.6.2.4"/>
    </reaction>
</comment>
<dbReference type="GO" id="GO:0005634">
    <property type="term" value="C:nucleus"/>
    <property type="evidence" value="ECO:0007669"/>
    <property type="project" value="UniProtKB-SubCell"/>
</dbReference>
<dbReference type="InterPro" id="IPR027417">
    <property type="entry name" value="P-loop_NTPase"/>
</dbReference>
<proteinExistence type="inferred from homology"/>
<dbReference type="PROSITE" id="PS51194">
    <property type="entry name" value="HELICASE_CTER"/>
    <property type="match status" value="1"/>
</dbReference>
<dbReference type="InterPro" id="IPR011545">
    <property type="entry name" value="DEAD/DEAH_box_helicase_dom"/>
</dbReference>
<dbReference type="GO" id="GO:0005524">
    <property type="term" value="F:ATP binding"/>
    <property type="evidence" value="ECO:0007669"/>
    <property type="project" value="UniProtKB-KW"/>
</dbReference>
<evidence type="ECO:0000259" key="21">
    <source>
        <dbReference type="PROSITE" id="PS51194"/>
    </source>
</evidence>
<sequence length="670" mass="77303">MDYIVVNDEDDDVEQINSPVMNTDNDELIAIELEMAEIDQQMNSLRQQRNHLANRQKRLKETIKQKEQSTTTNLIEQWKRTDFSWSSKIDEVRTNIFKINSFRQWQLETINVTLSGYDCILIMPTGGGKSLCYQLPAIISDGITIVVSPLISLVEDQIHALQKLKIDARALNASTPRPEQTEIMHILDGKSKGDSLLKILYLTPEKLAKSKTIMSKLQKLYETKRFARLIVDEVHCVSQFGHDFRPDYKYLSIFKRQFPNVSILGLTATATLKVIDDIRQILKIPHCILFRAPFNRKNLFYEVLQKSDVGKNAFSDLVNCIQQRFDKQSGIVYCLSQRDAEDVCVELQRHSIKAGCYHAGLTALSRTQVHEKWLRNQIHIICATIAFGMGIDKPDVRFVIHHSLSKSIENFYQESGRAGRDDQQSHCILFFRFGDVFRLAPMAFSDKSGNGLTNLYSMISYCLNESQCRRKLIAKHFDEVWQTNDCNQMCDICVQSTTRNVIKRNCRDEALIIIDYLQINSKQRLTALKLIEQITIKTMTKLDLQKLILQLIIDQYLKEDFHFTPYTTICYIKLGRRAEYVKNNTNCQILLDIVENTQKRTSTTNNKPEKKEVVKKKSTTSTISKSQSSTKTNQSKKRTLEYDDDDDDDDEDDIANIPLLKRQTTSLNNN</sequence>
<dbReference type="SMART" id="SM00487">
    <property type="entry name" value="DEXDc"/>
    <property type="match status" value="1"/>
</dbReference>
<evidence type="ECO:0000256" key="12">
    <source>
        <dbReference type="ARBA" id="ARBA00023125"/>
    </source>
</evidence>
<dbReference type="GO" id="GO:0005737">
    <property type="term" value="C:cytoplasm"/>
    <property type="evidence" value="ECO:0007669"/>
    <property type="project" value="TreeGrafter"/>
</dbReference>
<evidence type="ECO:0000256" key="9">
    <source>
        <dbReference type="ARBA" id="ARBA00022806"/>
    </source>
</evidence>
<evidence type="ECO:0000256" key="17">
    <source>
        <dbReference type="RuleBase" id="RU364117"/>
    </source>
</evidence>
<dbReference type="InterPro" id="IPR002464">
    <property type="entry name" value="DNA/RNA_helicase_DEAH_CS"/>
</dbReference>
<keyword evidence="9 17" id="KW-0347">Helicase</keyword>
<keyword evidence="12" id="KW-0238">DNA-binding</keyword>
<evidence type="ECO:0000256" key="4">
    <source>
        <dbReference type="ARBA" id="ARBA00004123"/>
    </source>
</evidence>
<dbReference type="SUPFAM" id="SSF52540">
    <property type="entry name" value="P-loop containing nucleoside triphosphate hydrolases"/>
    <property type="match status" value="1"/>
</dbReference>
<keyword evidence="8 17" id="KW-0378">Hydrolase</keyword>
<dbReference type="NCBIfam" id="TIGR00614">
    <property type="entry name" value="recQ_fam"/>
    <property type="match status" value="1"/>
</dbReference>
<evidence type="ECO:0000259" key="20">
    <source>
        <dbReference type="PROSITE" id="PS51192"/>
    </source>
</evidence>
<comment type="similarity">
    <text evidence="5 17">Belongs to the helicase family. RecQ subfamily.</text>
</comment>
<gene>
    <name evidence="22" type="ORF">OKA104_LOCUS2267</name>
</gene>
<evidence type="ECO:0000256" key="6">
    <source>
        <dbReference type="ARBA" id="ARBA00022723"/>
    </source>
</evidence>
<dbReference type="PANTHER" id="PTHR13710">
    <property type="entry name" value="DNA HELICASE RECQ FAMILY MEMBER"/>
    <property type="match status" value="1"/>
</dbReference>
<dbReference type="Pfam" id="PF16124">
    <property type="entry name" value="RecQ_Zn_bind"/>
    <property type="match status" value="1"/>
</dbReference>
<dbReference type="AlphaFoldDB" id="A0A818I7N5"/>
<dbReference type="GO" id="GO:0043138">
    <property type="term" value="F:3'-5' DNA helicase activity"/>
    <property type="evidence" value="ECO:0007669"/>
    <property type="project" value="UniProtKB-EC"/>
</dbReference>
<evidence type="ECO:0000256" key="14">
    <source>
        <dbReference type="ARBA" id="ARBA00023242"/>
    </source>
</evidence>
<comment type="cofactor">
    <cofactor evidence="3">
        <name>Zn(2+)</name>
        <dbReference type="ChEBI" id="CHEBI:29105"/>
    </cofactor>
</comment>
<comment type="subcellular location">
    <subcellularLocation>
        <location evidence="4 17">Nucleus</location>
    </subcellularLocation>
</comment>
<evidence type="ECO:0000256" key="1">
    <source>
        <dbReference type="ARBA" id="ARBA00001936"/>
    </source>
</evidence>
<evidence type="ECO:0000256" key="10">
    <source>
        <dbReference type="ARBA" id="ARBA00022833"/>
    </source>
</evidence>
<keyword evidence="11 17" id="KW-0067">ATP-binding</keyword>
<evidence type="ECO:0000256" key="13">
    <source>
        <dbReference type="ARBA" id="ARBA00023235"/>
    </source>
</evidence>
<keyword evidence="6" id="KW-0479">Metal-binding</keyword>
<feature type="compositionally biased region" description="Low complexity" evidence="19">
    <location>
        <begin position="619"/>
        <end position="633"/>
    </location>
</feature>
<feature type="domain" description="Helicase C-terminal" evidence="21">
    <location>
        <begin position="320"/>
        <end position="474"/>
    </location>
</feature>
<dbReference type="InterPro" id="IPR014001">
    <property type="entry name" value="Helicase_ATP-bd"/>
</dbReference>
<protein>
    <recommendedName>
        <fullName evidence="17">ATP-dependent DNA helicase</fullName>
        <ecNumber evidence="17">5.6.2.4</ecNumber>
    </recommendedName>
</protein>
<dbReference type="Proteomes" id="UP000663881">
    <property type="component" value="Unassembled WGS sequence"/>
</dbReference>
<evidence type="ECO:0000313" key="23">
    <source>
        <dbReference type="Proteomes" id="UP000663881"/>
    </source>
</evidence>
<evidence type="ECO:0000256" key="2">
    <source>
        <dbReference type="ARBA" id="ARBA00001946"/>
    </source>
</evidence>
<feature type="compositionally biased region" description="Acidic residues" evidence="19">
    <location>
        <begin position="642"/>
        <end position="654"/>
    </location>
</feature>
<comment type="cofactor">
    <cofactor evidence="1">
        <name>Mn(2+)</name>
        <dbReference type="ChEBI" id="CHEBI:29035"/>
    </cofactor>
</comment>
<dbReference type="Pfam" id="PF00271">
    <property type="entry name" value="Helicase_C"/>
    <property type="match status" value="1"/>
</dbReference>
<dbReference type="Pfam" id="PF00270">
    <property type="entry name" value="DEAD"/>
    <property type="match status" value="1"/>
</dbReference>
<keyword evidence="13" id="KW-0413">Isomerase</keyword>
<dbReference type="Gene3D" id="3.40.50.300">
    <property type="entry name" value="P-loop containing nucleotide triphosphate hydrolases"/>
    <property type="match status" value="2"/>
</dbReference>
<evidence type="ECO:0000256" key="8">
    <source>
        <dbReference type="ARBA" id="ARBA00022801"/>
    </source>
</evidence>
<dbReference type="FunFam" id="3.40.50.300:FF:000596">
    <property type="entry name" value="ATP-dependent DNA helicase"/>
    <property type="match status" value="1"/>
</dbReference>
<keyword evidence="18" id="KW-0175">Coiled coil</keyword>
<feature type="domain" description="Helicase ATP-binding" evidence="20">
    <location>
        <begin position="110"/>
        <end position="288"/>
    </location>
</feature>
<dbReference type="InterPro" id="IPR001650">
    <property type="entry name" value="Helicase_C-like"/>
</dbReference>
<dbReference type="GO" id="GO:0005694">
    <property type="term" value="C:chromosome"/>
    <property type="evidence" value="ECO:0007669"/>
    <property type="project" value="TreeGrafter"/>
</dbReference>
<dbReference type="PROSITE" id="PS51192">
    <property type="entry name" value="HELICASE_ATP_BIND_1"/>
    <property type="match status" value="1"/>
</dbReference>
<accession>A0A818I7N5</accession>
<dbReference type="InterPro" id="IPR032284">
    <property type="entry name" value="RecQ_Zn-bd"/>
</dbReference>
<dbReference type="GO" id="GO:0016787">
    <property type="term" value="F:hydrolase activity"/>
    <property type="evidence" value="ECO:0007669"/>
    <property type="project" value="UniProtKB-KW"/>
</dbReference>